<protein>
    <submittedName>
        <fullName evidence="2">Uncharacterized protein</fullName>
    </submittedName>
</protein>
<evidence type="ECO:0000256" key="1">
    <source>
        <dbReference type="SAM" id="MobiDB-lite"/>
    </source>
</evidence>
<feature type="region of interest" description="Disordered" evidence="1">
    <location>
        <begin position="1"/>
        <end position="27"/>
    </location>
</feature>
<name>A0A9Q1QX54_9SOLA</name>
<keyword evidence="3" id="KW-1185">Reference proteome</keyword>
<comment type="caution">
    <text evidence="2">The sequence shown here is derived from an EMBL/GenBank/DDBJ whole genome shotgun (WGS) entry which is preliminary data.</text>
</comment>
<evidence type="ECO:0000313" key="3">
    <source>
        <dbReference type="Proteomes" id="UP001152561"/>
    </source>
</evidence>
<dbReference type="Proteomes" id="UP001152561">
    <property type="component" value="Unassembled WGS sequence"/>
</dbReference>
<evidence type="ECO:0000313" key="2">
    <source>
        <dbReference type="EMBL" id="KAJ8529888.1"/>
    </source>
</evidence>
<accession>A0A9Q1QX54</accession>
<feature type="region of interest" description="Disordered" evidence="1">
    <location>
        <begin position="48"/>
        <end position="161"/>
    </location>
</feature>
<feature type="compositionally biased region" description="Polar residues" evidence="1">
    <location>
        <begin position="86"/>
        <end position="95"/>
    </location>
</feature>
<organism evidence="2 3">
    <name type="scientific">Anisodus acutangulus</name>
    <dbReference type="NCBI Taxonomy" id="402998"/>
    <lineage>
        <taxon>Eukaryota</taxon>
        <taxon>Viridiplantae</taxon>
        <taxon>Streptophyta</taxon>
        <taxon>Embryophyta</taxon>
        <taxon>Tracheophyta</taxon>
        <taxon>Spermatophyta</taxon>
        <taxon>Magnoliopsida</taxon>
        <taxon>eudicotyledons</taxon>
        <taxon>Gunneridae</taxon>
        <taxon>Pentapetalae</taxon>
        <taxon>asterids</taxon>
        <taxon>lamiids</taxon>
        <taxon>Solanales</taxon>
        <taxon>Solanaceae</taxon>
        <taxon>Solanoideae</taxon>
        <taxon>Hyoscyameae</taxon>
        <taxon>Anisodus</taxon>
    </lineage>
</organism>
<proteinExistence type="predicted"/>
<feature type="compositionally biased region" description="Basic and acidic residues" evidence="1">
    <location>
        <begin position="1"/>
        <end position="14"/>
    </location>
</feature>
<dbReference type="EMBL" id="JAJAGQ010000022">
    <property type="protein sequence ID" value="KAJ8529888.1"/>
    <property type="molecule type" value="Genomic_DNA"/>
</dbReference>
<reference evidence="3" key="1">
    <citation type="journal article" date="2023" name="Proc. Natl. Acad. Sci. U.S.A.">
        <title>Genomic and structural basis for evolution of tropane alkaloid biosynthesis.</title>
        <authorList>
            <person name="Wanga Y.-J."/>
            <person name="Taina T."/>
            <person name="Yua J.-Y."/>
            <person name="Lia J."/>
            <person name="Xua B."/>
            <person name="Chenc J."/>
            <person name="D'Auriad J.C."/>
            <person name="Huanga J.-P."/>
            <person name="Huanga S.-X."/>
        </authorList>
    </citation>
    <scope>NUCLEOTIDE SEQUENCE [LARGE SCALE GENOMIC DNA]</scope>
    <source>
        <strain evidence="3">cv. KIB-2019</strain>
    </source>
</reference>
<sequence length="161" mass="17513">MSKEATTDYGEKAKQGGRRQMVKENNSTVTYARKEICRKQLKDKKLLKGKQVETQKGKGGQTVDNEGFVQVNSKKAPQKPPIQKNIVKTGNSFDVLNQRKDVEPSTGDTPSHSTAGVMERHSNTMGETAEQQQGDNIAKVTTPNPVGAETRMVPRSGKGGG</sequence>
<dbReference type="AlphaFoldDB" id="A0A9Q1QX54"/>
<feature type="compositionally biased region" description="Polar residues" evidence="1">
    <location>
        <begin position="123"/>
        <end position="144"/>
    </location>
</feature>
<gene>
    <name evidence="2" type="ORF">K7X08_036723</name>
</gene>